<evidence type="ECO:0000256" key="1">
    <source>
        <dbReference type="ARBA" id="ARBA00004123"/>
    </source>
</evidence>
<dbReference type="Proteomes" id="UP000018467">
    <property type="component" value="Unassembled WGS sequence"/>
</dbReference>
<dbReference type="PROSITE" id="PS50055">
    <property type="entry name" value="TYR_PHOSPHATASE_PTP"/>
    <property type="match status" value="1"/>
</dbReference>
<dbReference type="PRINTS" id="PR00700">
    <property type="entry name" value="PRTYPHPHTASE"/>
</dbReference>
<dbReference type="PROSITE" id="PS50056">
    <property type="entry name" value="TYR_PHOSPHATASE_2"/>
    <property type="match status" value="1"/>
</dbReference>
<dbReference type="InterPro" id="IPR003595">
    <property type="entry name" value="Tyr_Pase_cat"/>
</dbReference>
<name>A0A3B1J609_ASTMX</name>
<dbReference type="GO" id="GO:0005634">
    <property type="term" value="C:nucleus"/>
    <property type="evidence" value="ECO:0007669"/>
    <property type="project" value="UniProtKB-SubCell"/>
</dbReference>
<comment type="subcellular location">
    <subcellularLocation>
        <location evidence="1">Nucleus</location>
    </subcellularLocation>
</comment>
<dbReference type="GeneTree" id="ENSGT00940000160066"/>
<evidence type="ECO:0000313" key="6">
    <source>
        <dbReference type="Ensembl" id="ENSAMXP00000037336.1"/>
    </source>
</evidence>
<feature type="compositionally biased region" description="Polar residues" evidence="3">
    <location>
        <begin position="37"/>
        <end position="53"/>
    </location>
</feature>
<dbReference type="PANTHER" id="PTHR46900:SF4">
    <property type="entry name" value="FERM AND PDZ DOMAIN CONTAINING 2"/>
    <property type="match status" value="1"/>
</dbReference>
<dbReference type="AlphaFoldDB" id="A0A3B1J609"/>
<protein>
    <submittedName>
        <fullName evidence="6">Protein tyrosine phosphatase non-receptor type 20</fullName>
    </submittedName>
</protein>
<dbReference type="SMART" id="SM00404">
    <property type="entry name" value="PTPc_motif"/>
    <property type="match status" value="1"/>
</dbReference>
<dbReference type="SUPFAM" id="SSF52799">
    <property type="entry name" value="(Phosphotyrosine protein) phosphatases II"/>
    <property type="match status" value="1"/>
</dbReference>
<reference evidence="7" key="2">
    <citation type="journal article" date="2014" name="Nat. Commun.">
        <title>The cavefish genome reveals candidate genes for eye loss.</title>
        <authorList>
            <person name="McGaugh S.E."/>
            <person name="Gross J.B."/>
            <person name="Aken B."/>
            <person name="Blin M."/>
            <person name="Borowsky R."/>
            <person name="Chalopin D."/>
            <person name="Hinaux H."/>
            <person name="Jeffery W.R."/>
            <person name="Keene A."/>
            <person name="Ma L."/>
            <person name="Minx P."/>
            <person name="Murphy D."/>
            <person name="O'Quin K.E."/>
            <person name="Retaux S."/>
            <person name="Rohner N."/>
            <person name="Searle S.M."/>
            <person name="Stahl B.A."/>
            <person name="Tabin C."/>
            <person name="Volff J.N."/>
            <person name="Yoshizawa M."/>
            <person name="Warren W.C."/>
        </authorList>
    </citation>
    <scope>NUCLEOTIDE SEQUENCE [LARGE SCALE GENOMIC DNA]</scope>
    <source>
        <strain evidence="7">female</strain>
    </source>
</reference>
<evidence type="ECO:0000259" key="4">
    <source>
        <dbReference type="PROSITE" id="PS50055"/>
    </source>
</evidence>
<dbReference type="InterPro" id="IPR000242">
    <property type="entry name" value="PTP_cat"/>
</dbReference>
<dbReference type="SMART" id="SM00194">
    <property type="entry name" value="PTPc"/>
    <property type="match status" value="1"/>
</dbReference>
<keyword evidence="2" id="KW-0539">Nucleus</keyword>
<evidence type="ECO:0000256" key="3">
    <source>
        <dbReference type="SAM" id="MobiDB-lite"/>
    </source>
</evidence>
<keyword evidence="7" id="KW-1185">Reference proteome</keyword>
<reference evidence="6" key="3">
    <citation type="submission" date="2025-08" db="UniProtKB">
        <authorList>
            <consortium name="Ensembl"/>
        </authorList>
    </citation>
    <scope>IDENTIFICATION</scope>
</reference>
<sequence length="417" mass="48227">METEQDSRNTTPTCQRCCPSLGVTDMLQGRTDPQKQPLENLTTNMEQSHSDGWSSDDDDDDEDEDTARPSPLETMPHTGQPIVSEEELTSLALISPPKNSQYSGARLKALIQILQNQLDQQELVKEFMALEHLKPLDNCLVGKAPENREKNRYRDILPYDETRVPVGERQDYINASYIRMKVGTEEFFYISSQGPLPSTQDCFWQMVWENKSDVIAMMTKEVERGRVKCHKYWPEKLHVPMETGHYQLILDNYQIQDYFHIKVIRMVEKETGATHFVKHLKFTTWPDHGTPHSSKQLVRFIRYMRAVHSSGPITVHCSAGIGRAGVLICTDVILSLIEKDLTINVSEIVREMRLQRYGMIQTKVSKLIRARRTFSLKQAAEVKCIKSHCELLLFHTFPLYPNYRAYRLLWSQETCQT</sequence>
<reference evidence="6" key="4">
    <citation type="submission" date="2025-09" db="UniProtKB">
        <authorList>
            <consortium name="Ensembl"/>
        </authorList>
    </citation>
    <scope>IDENTIFICATION</scope>
</reference>
<dbReference type="InterPro" id="IPR000387">
    <property type="entry name" value="Tyr_Pase_dom"/>
</dbReference>
<proteinExistence type="predicted"/>
<dbReference type="InParanoid" id="A0A3B1J609"/>
<dbReference type="InterPro" id="IPR029021">
    <property type="entry name" value="Prot-tyrosine_phosphatase-like"/>
</dbReference>
<accession>A0A3B1J609</accession>
<dbReference type="Pfam" id="PF00102">
    <property type="entry name" value="Y_phosphatase"/>
    <property type="match status" value="1"/>
</dbReference>
<reference evidence="7" key="1">
    <citation type="submission" date="2013-03" db="EMBL/GenBank/DDBJ databases">
        <authorList>
            <person name="Jeffery W."/>
            <person name="Warren W."/>
            <person name="Wilson R.K."/>
        </authorList>
    </citation>
    <scope>NUCLEOTIDE SEQUENCE</scope>
    <source>
        <strain evidence="7">female</strain>
    </source>
</reference>
<dbReference type="PANTHER" id="PTHR46900">
    <property type="entry name" value="TYROSINE-PROTEIN PHOSPHATASE NON-RECEPTOR TYPE 13"/>
    <property type="match status" value="1"/>
</dbReference>
<dbReference type="GO" id="GO:0004725">
    <property type="term" value="F:protein tyrosine phosphatase activity"/>
    <property type="evidence" value="ECO:0007669"/>
    <property type="project" value="InterPro"/>
</dbReference>
<feature type="domain" description="Tyrosine specific protein phosphatases" evidence="5">
    <location>
        <begin position="295"/>
        <end position="367"/>
    </location>
</feature>
<evidence type="ECO:0000256" key="2">
    <source>
        <dbReference type="ARBA" id="ARBA00023242"/>
    </source>
</evidence>
<organism evidence="6 7">
    <name type="scientific">Astyanax mexicanus</name>
    <name type="common">Blind cave fish</name>
    <name type="synonym">Astyanax fasciatus mexicanus</name>
    <dbReference type="NCBI Taxonomy" id="7994"/>
    <lineage>
        <taxon>Eukaryota</taxon>
        <taxon>Metazoa</taxon>
        <taxon>Chordata</taxon>
        <taxon>Craniata</taxon>
        <taxon>Vertebrata</taxon>
        <taxon>Euteleostomi</taxon>
        <taxon>Actinopterygii</taxon>
        <taxon>Neopterygii</taxon>
        <taxon>Teleostei</taxon>
        <taxon>Ostariophysi</taxon>
        <taxon>Characiformes</taxon>
        <taxon>Characoidei</taxon>
        <taxon>Acestrorhamphidae</taxon>
        <taxon>Acestrorhamphinae</taxon>
        <taxon>Astyanax</taxon>
    </lineage>
</organism>
<dbReference type="Ensembl" id="ENSAMXT00000039124.1">
    <property type="protein sequence ID" value="ENSAMXP00000037336.1"/>
    <property type="gene ID" value="ENSAMXG00000034720.1"/>
</dbReference>
<dbReference type="STRING" id="7994.ENSAMXP00000037336"/>
<feature type="region of interest" description="Disordered" evidence="3">
    <location>
        <begin position="1"/>
        <end position="82"/>
    </location>
</feature>
<evidence type="ECO:0000259" key="5">
    <source>
        <dbReference type="PROSITE" id="PS50056"/>
    </source>
</evidence>
<dbReference type="Gene3D" id="3.90.190.10">
    <property type="entry name" value="Protein tyrosine phosphatase superfamily"/>
    <property type="match status" value="1"/>
</dbReference>
<evidence type="ECO:0000313" key="7">
    <source>
        <dbReference type="Proteomes" id="UP000018467"/>
    </source>
</evidence>
<dbReference type="Bgee" id="ENSAMXG00000034720">
    <property type="expression patterns" value="Expressed in camera-type eye and 7 other cell types or tissues"/>
</dbReference>
<feature type="domain" description="Tyrosine-protein phosphatase" evidence="4">
    <location>
        <begin position="123"/>
        <end position="362"/>
    </location>
</feature>
<dbReference type="InterPro" id="IPR052074">
    <property type="entry name" value="NonRcpt_TyrProt_Phosphatase"/>
</dbReference>
<feature type="compositionally biased region" description="Acidic residues" evidence="3">
    <location>
        <begin position="54"/>
        <end position="65"/>
    </location>
</feature>